<evidence type="ECO:0000313" key="14">
    <source>
        <dbReference type="Proteomes" id="UP000319432"/>
    </source>
</evidence>
<evidence type="ECO:0000256" key="8">
    <source>
        <dbReference type="ARBA" id="ARBA00022884"/>
    </source>
</evidence>
<feature type="domain" description="tRNA nucleotidyltransferase/poly(A) polymerase RNA and SrmB- binding" evidence="11">
    <location>
        <begin position="167"/>
        <end position="228"/>
    </location>
</feature>
<keyword evidence="5" id="KW-0479">Metal-binding</keyword>
<dbReference type="InterPro" id="IPR003607">
    <property type="entry name" value="HD/PDEase_dom"/>
</dbReference>
<name>A0A518VCG0_BRELA</name>
<comment type="similarity">
    <text evidence="9">Belongs to the tRNA nucleotidyltransferase/poly(A) polymerase family.</text>
</comment>
<evidence type="ECO:0000256" key="6">
    <source>
        <dbReference type="ARBA" id="ARBA00022741"/>
    </source>
</evidence>
<protein>
    <submittedName>
        <fullName evidence="13">CCA tRNA nucleotidyltransferase</fullName>
        <ecNumber evidence="13">2.7.7.72</ecNumber>
    </submittedName>
</protein>
<comment type="cofactor">
    <cofactor evidence="1">
        <name>Mg(2+)</name>
        <dbReference type="ChEBI" id="CHEBI:18420"/>
    </cofactor>
</comment>
<evidence type="ECO:0000256" key="5">
    <source>
        <dbReference type="ARBA" id="ARBA00022723"/>
    </source>
</evidence>
<sequence length="440" mass="50199">MNIPSNVQIVLDILHENGHSAYLVGGCVRDHLLNREPKDYDISTSAKPEEVQQLFDKTIPTGIKHGTVTVVLDGENIEVTTYRKDGNYSDGRRPDSVEFAETIEEDLSRRDFTMNAIAFDGENYIDPFNGREDLQYGFIRAVGKPLERLKEDALRMLRAIRFAGQLGFNINIDTMEAIKTSSHLISNVSIERQREELCKILQSDKPSIALRLLHKSTLLQYIIPELNSCVGFDQYSPYHDKCVFEHTLEVLDNVPPFLEVRLAALFHDTAKPNTFSLDEKGIGHFYGHQSEGAELTQKIMQRLKFDTRTVKTVSMLVNEHMSRPNIDQVKAIKKLIRRVGVENLNSLFKLQEADIKTHKNYEAHLDSFLLTVQKTKEILEEKQPFSVKDLDINGHDLIEIGFEKGRKIGEVLNKLLELVLDQPELNTKTILLGKAKNYIK</sequence>
<reference evidence="13 14" key="1">
    <citation type="submission" date="2018-11" db="EMBL/GenBank/DDBJ databases">
        <title>Phylogenetic determinants of toxin gene distribution in genomes of Brevibacillus laterosporus.</title>
        <authorList>
            <person name="Glare T.R."/>
            <person name="Durrant A."/>
            <person name="Berry C."/>
            <person name="Palma L."/>
            <person name="Ormskirk M."/>
            <person name="Cox M.O."/>
        </authorList>
    </citation>
    <scope>NUCLEOTIDE SEQUENCE [LARGE SCALE GENOMIC DNA]</scope>
    <source>
        <strain evidence="13 14">1821L</strain>
    </source>
</reference>
<evidence type="ECO:0000259" key="11">
    <source>
        <dbReference type="Pfam" id="PF12627"/>
    </source>
</evidence>
<dbReference type="Proteomes" id="UP000319432">
    <property type="component" value="Chromosome"/>
</dbReference>
<dbReference type="GO" id="GO:0004810">
    <property type="term" value="F:CCA tRNA nucleotidyltransferase activity"/>
    <property type="evidence" value="ECO:0007669"/>
    <property type="project" value="UniProtKB-EC"/>
</dbReference>
<evidence type="ECO:0000256" key="1">
    <source>
        <dbReference type="ARBA" id="ARBA00001946"/>
    </source>
</evidence>
<dbReference type="Gene3D" id="1.10.3090.10">
    <property type="entry name" value="cca-adding enzyme, domain 2"/>
    <property type="match status" value="1"/>
</dbReference>
<keyword evidence="6" id="KW-0547">Nucleotide-binding</keyword>
<dbReference type="GO" id="GO:0000049">
    <property type="term" value="F:tRNA binding"/>
    <property type="evidence" value="ECO:0007669"/>
    <property type="project" value="TreeGrafter"/>
</dbReference>
<feature type="domain" description="CCA-adding enzyme C-terminal" evidence="12">
    <location>
        <begin position="297"/>
        <end position="432"/>
    </location>
</feature>
<keyword evidence="8 9" id="KW-0694">RNA-binding</keyword>
<dbReference type="CDD" id="cd05398">
    <property type="entry name" value="NT_ClassII-CCAase"/>
    <property type="match status" value="1"/>
</dbReference>
<accession>A0A518VCG0</accession>
<keyword evidence="2 9" id="KW-0808">Transferase</keyword>
<evidence type="ECO:0000256" key="7">
    <source>
        <dbReference type="ARBA" id="ARBA00022842"/>
    </source>
</evidence>
<dbReference type="InterPro" id="IPR043519">
    <property type="entry name" value="NT_sf"/>
</dbReference>
<dbReference type="InterPro" id="IPR050264">
    <property type="entry name" value="Bact_CCA-adding_enz_type3_sf"/>
</dbReference>
<dbReference type="PANTHER" id="PTHR46173:SF1">
    <property type="entry name" value="CCA TRNA NUCLEOTIDYLTRANSFERASE 1, MITOCHONDRIAL"/>
    <property type="match status" value="1"/>
</dbReference>
<evidence type="ECO:0000256" key="3">
    <source>
        <dbReference type="ARBA" id="ARBA00022694"/>
    </source>
</evidence>
<dbReference type="InterPro" id="IPR032828">
    <property type="entry name" value="PolyA_RNA-bd"/>
</dbReference>
<dbReference type="InterPro" id="IPR032810">
    <property type="entry name" value="CCA-adding_enz_C"/>
</dbReference>
<dbReference type="GO" id="GO:0000166">
    <property type="term" value="F:nucleotide binding"/>
    <property type="evidence" value="ECO:0007669"/>
    <property type="project" value="UniProtKB-KW"/>
</dbReference>
<evidence type="ECO:0000256" key="2">
    <source>
        <dbReference type="ARBA" id="ARBA00022679"/>
    </source>
</evidence>
<keyword evidence="14" id="KW-1185">Reference proteome</keyword>
<dbReference type="OrthoDB" id="9805698at2"/>
<dbReference type="NCBIfam" id="NF009814">
    <property type="entry name" value="PRK13299.1"/>
    <property type="match status" value="1"/>
</dbReference>
<keyword evidence="4 13" id="KW-0548">Nucleotidyltransferase</keyword>
<dbReference type="InterPro" id="IPR002646">
    <property type="entry name" value="PolA_pol_head_dom"/>
</dbReference>
<feature type="domain" description="Poly A polymerase head" evidence="10">
    <location>
        <begin position="21"/>
        <end position="140"/>
    </location>
</feature>
<keyword evidence="3" id="KW-0819">tRNA processing</keyword>
<dbReference type="SUPFAM" id="SSF81891">
    <property type="entry name" value="Poly A polymerase C-terminal region-like"/>
    <property type="match status" value="1"/>
</dbReference>
<dbReference type="Gene3D" id="3.30.460.10">
    <property type="entry name" value="Beta Polymerase, domain 2"/>
    <property type="match status" value="1"/>
</dbReference>
<dbReference type="Pfam" id="PF12627">
    <property type="entry name" value="PolyA_pol_RNAbd"/>
    <property type="match status" value="1"/>
</dbReference>
<dbReference type="CDD" id="cd00077">
    <property type="entry name" value="HDc"/>
    <property type="match status" value="1"/>
</dbReference>
<keyword evidence="7" id="KW-0460">Magnesium</keyword>
<dbReference type="SUPFAM" id="SSF81301">
    <property type="entry name" value="Nucleotidyltransferase"/>
    <property type="match status" value="1"/>
</dbReference>
<proteinExistence type="inferred from homology"/>
<dbReference type="PANTHER" id="PTHR46173">
    <property type="entry name" value="CCA TRNA NUCLEOTIDYLTRANSFERASE 1, MITOCHONDRIAL"/>
    <property type="match status" value="1"/>
</dbReference>
<dbReference type="GO" id="GO:0046872">
    <property type="term" value="F:metal ion binding"/>
    <property type="evidence" value="ECO:0007669"/>
    <property type="project" value="UniProtKB-KW"/>
</dbReference>
<dbReference type="Gene3D" id="1.10.246.80">
    <property type="match status" value="1"/>
</dbReference>
<dbReference type="Pfam" id="PF13735">
    <property type="entry name" value="tRNA_NucTran2_2"/>
    <property type="match status" value="1"/>
</dbReference>
<evidence type="ECO:0000313" key="13">
    <source>
        <dbReference type="EMBL" id="QDX94675.1"/>
    </source>
</evidence>
<evidence type="ECO:0000259" key="10">
    <source>
        <dbReference type="Pfam" id="PF01743"/>
    </source>
</evidence>
<organism evidence="13 14">
    <name type="scientific">Brevibacillus laterosporus</name>
    <name type="common">Bacillus laterosporus</name>
    <dbReference type="NCBI Taxonomy" id="1465"/>
    <lineage>
        <taxon>Bacteria</taxon>
        <taxon>Bacillati</taxon>
        <taxon>Bacillota</taxon>
        <taxon>Bacilli</taxon>
        <taxon>Bacillales</taxon>
        <taxon>Paenibacillaceae</taxon>
        <taxon>Brevibacillus</taxon>
    </lineage>
</organism>
<evidence type="ECO:0000259" key="12">
    <source>
        <dbReference type="Pfam" id="PF13735"/>
    </source>
</evidence>
<dbReference type="Pfam" id="PF01743">
    <property type="entry name" value="PolyA_pol"/>
    <property type="match status" value="1"/>
</dbReference>
<dbReference type="AlphaFoldDB" id="A0A518VCG0"/>
<gene>
    <name evidence="13" type="ORF">EEL30_21785</name>
</gene>
<dbReference type="GO" id="GO:0008033">
    <property type="term" value="P:tRNA processing"/>
    <property type="evidence" value="ECO:0007669"/>
    <property type="project" value="UniProtKB-KW"/>
</dbReference>
<evidence type="ECO:0000256" key="4">
    <source>
        <dbReference type="ARBA" id="ARBA00022695"/>
    </source>
</evidence>
<dbReference type="EMBL" id="CP033464">
    <property type="protein sequence ID" value="QDX94675.1"/>
    <property type="molecule type" value="Genomic_DNA"/>
</dbReference>
<evidence type="ECO:0000256" key="9">
    <source>
        <dbReference type="RuleBase" id="RU003953"/>
    </source>
</evidence>
<dbReference type="EC" id="2.7.7.72" evidence="13"/>